<accession>A0A853IBH4</accession>
<dbReference type="Gene3D" id="2.60.120.200">
    <property type="match status" value="1"/>
</dbReference>
<evidence type="ECO:0000313" key="3">
    <source>
        <dbReference type="EMBL" id="NYZ64756.1"/>
    </source>
</evidence>
<feature type="domain" description="TSP C-terminal" evidence="2">
    <location>
        <begin position="22"/>
        <end position="123"/>
    </location>
</feature>
<evidence type="ECO:0000259" key="2">
    <source>
        <dbReference type="PROSITE" id="PS51236"/>
    </source>
</evidence>
<dbReference type="GO" id="GO:0005576">
    <property type="term" value="C:extracellular region"/>
    <property type="evidence" value="ECO:0007669"/>
    <property type="project" value="InterPro"/>
</dbReference>
<dbReference type="Proteomes" id="UP000569732">
    <property type="component" value="Unassembled WGS sequence"/>
</dbReference>
<keyword evidence="1" id="KW-0732">Signal</keyword>
<evidence type="ECO:0000313" key="4">
    <source>
        <dbReference type="Proteomes" id="UP000569732"/>
    </source>
</evidence>
<comment type="caution">
    <text evidence="3">The sequence shown here is derived from an EMBL/GenBank/DDBJ whole genome shotgun (WGS) entry which is preliminary data.</text>
</comment>
<name>A0A853IBH4_9GAMM</name>
<sequence>MFKNKLIALFIAALPLCQVQAKLLDLSSWTPNAYNLGGQPVANWSLSADKTSVTQTINADPSMYLNNLNQTNYQLRGSWRTDDRNDDDFMGFVFGYQDARIFILWTGNPALKGIEVPQKKVLL</sequence>
<dbReference type="SUPFAM" id="SSF49899">
    <property type="entry name" value="Concanavalin A-like lectins/glucanases"/>
    <property type="match status" value="1"/>
</dbReference>
<dbReference type="InterPro" id="IPR013320">
    <property type="entry name" value="ConA-like_dom_sf"/>
</dbReference>
<feature type="signal peptide" evidence="1">
    <location>
        <begin position="1"/>
        <end position="21"/>
    </location>
</feature>
<dbReference type="PROSITE" id="PS51236">
    <property type="entry name" value="TSP_CTER"/>
    <property type="match status" value="1"/>
</dbReference>
<dbReference type="GO" id="GO:0007155">
    <property type="term" value="P:cell adhesion"/>
    <property type="evidence" value="ECO:0007669"/>
    <property type="project" value="InterPro"/>
</dbReference>
<dbReference type="InterPro" id="IPR008859">
    <property type="entry name" value="Thrombospondin_C"/>
</dbReference>
<evidence type="ECO:0000256" key="1">
    <source>
        <dbReference type="SAM" id="SignalP"/>
    </source>
</evidence>
<protein>
    <recommendedName>
        <fullName evidence="2">TSP C-terminal domain-containing protein</fullName>
    </recommendedName>
</protein>
<keyword evidence="4" id="KW-1185">Reference proteome</keyword>
<dbReference type="GO" id="GO:0005509">
    <property type="term" value="F:calcium ion binding"/>
    <property type="evidence" value="ECO:0007669"/>
    <property type="project" value="InterPro"/>
</dbReference>
<dbReference type="AlphaFoldDB" id="A0A853IBH4"/>
<organism evidence="3 4">
    <name type="scientific">Spartinivicinus marinus</name>
    <dbReference type="NCBI Taxonomy" id="2994442"/>
    <lineage>
        <taxon>Bacteria</taxon>
        <taxon>Pseudomonadati</taxon>
        <taxon>Pseudomonadota</taxon>
        <taxon>Gammaproteobacteria</taxon>
        <taxon>Oceanospirillales</taxon>
        <taxon>Zooshikellaceae</taxon>
        <taxon>Spartinivicinus</taxon>
    </lineage>
</organism>
<dbReference type="EMBL" id="JACCKB010000002">
    <property type="protein sequence ID" value="NYZ64756.1"/>
    <property type="molecule type" value="Genomic_DNA"/>
</dbReference>
<dbReference type="Pfam" id="PF05735">
    <property type="entry name" value="TSP_C"/>
    <property type="match status" value="1"/>
</dbReference>
<gene>
    <name evidence="3" type="ORF">H0A36_01975</name>
</gene>
<proteinExistence type="predicted"/>
<feature type="chain" id="PRO_5033013732" description="TSP C-terminal domain-containing protein" evidence="1">
    <location>
        <begin position="22"/>
        <end position="123"/>
    </location>
</feature>
<reference evidence="3 4" key="1">
    <citation type="submission" date="2020-07" db="EMBL/GenBank/DDBJ databases">
        <title>Endozoicomonas sp. nov., isolated from sediment.</title>
        <authorList>
            <person name="Gu T."/>
        </authorList>
    </citation>
    <scope>NUCLEOTIDE SEQUENCE [LARGE SCALE GENOMIC DNA]</scope>
    <source>
        <strain evidence="3 4">SM1973</strain>
    </source>
</reference>